<organism evidence="2 3">
    <name type="scientific">Pseudomonas parafulva</name>
    <dbReference type="NCBI Taxonomy" id="157782"/>
    <lineage>
        <taxon>Bacteria</taxon>
        <taxon>Pseudomonadati</taxon>
        <taxon>Pseudomonadota</taxon>
        <taxon>Gammaproteobacteria</taxon>
        <taxon>Pseudomonadales</taxon>
        <taxon>Pseudomonadaceae</taxon>
        <taxon>Pseudomonas</taxon>
    </lineage>
</organism>
<accession>A0AAI8PAZ1</accession>
<dbReference type="Pfam" id="PF03473">
    <property type="entry name" value="MOSC"/>
    <property type="match status" value="1"/>
</dbReference>
<dbReference type="AlphaFoldDB" id="A0AAI8PAZ1"/>
<dbReference type="InterPro" id="IPR005302">
    <property type="entry name" value="MoCF_Sase_C"/>
</dbReference>
<dbReference type="Proteomes" id="UP000258127">
    <property type="component" value="Chromosome"/>
</dbReference>
<evidence type="ECO:0000259" key="1">
    <source>
        <dbReference type="PROSITE" id="PS51340"/>
    </source>
</evidence>
<dbReference type="GO" id="GO:0030170">
    <property type="term" value="F:pyridoxal phosphate binding"/>
    <property type="evidence" value="ECO:0007669"/>
    <property type="project" value="InterPro"/>
</dbReference>
<gene>
    <name evidence="2" type="ORF">DZC75_07475</name>
</gene>
<dbReference type="GO" id="GO:0003824">
    <property type="term" value="F:catalytic activity"/>
    <property type="evidence" value="ECO:0007669"/>
    <property type="project" value="InterPro"/>
</dbReference>
<dbReference type="PROSITE" id="PS51340">
    <property type="entry name" value="MOSC"/>
    <property type="match status" value="1"/>
</dbReference>
<dbReference type="InterPro" id="IPR011037">
    <property type="entry name" value="Pyrv_Knase-like_insert_dom_sf"/>
</dbReference>
<dbReference type="RefSeq" id="WP_039576555.1">
    <property type="nucleotide sequence ID" value="NZ_CP009747.1"/>
</dbReference>
<dbReference type="GO" id="GO:0030151">
    <property type="term" value="F:molybdenum ion binding"/>
    <property type="evidence" value="ECO:0007669"/>
    <property type="project" value="InterPro"/>
</dbReference>
<keyword evidence="3" id="KW-1185">Reference proteome</keyword>
<dbReference type="SUPFAM" id="SSF50800">
    <property type="entry name" value="PK beta-barrel domain-like"/>
    <property type="match status" value="1"/>
</dbReference>
<dbReference type="EMBL" id="CP031641">
    <property type="protein sequence ID" value="AXO87856.1"/>
    <property type="molecule type" value="Genomic_DNA"/>
</dbReference>
<dbReference type="PANTHER" id="PTHR14237">
    <property type="entry name" value="MOLYBDOPTERIN COFACTOR SULFURASE MOSC"/>
    <property type="match status" value="1"/>
</dbReference>
<name>A0AAI8PAZ1_9PSED</name>
<dbReference type="InterPro" id="IPR005303">
    <property type="entry name" value="MOCOS_middle"/>
</dbReference>
<dbReference type="Pfam" id="PF03476">
    <property type="entry name" value="MOSC_N"/>
    <property type="match status" value="1"/>
</dbReference>
<sequence>MFLSALYRYPVKSGQAQCLAESALDALGLDGDRRWMVVEQDTGRFLTQRAWPQLGRLKACPDEDGALLLEAPGHSPLQVRVPEADENLRGVTLWRDTLRVPDAGEAAAQWLSQLLDKPVRLVHCPRQRARYLPSGYGLDTDRAAFPDGFPFLLIGQSSLDELNRRIGRPLQMLRFRPNLVVEGAEPFAEDGWKRIRIGELTFRVLKPSVRCILTTLDPDTGERSADREPLTTLKTFRERDGDVLFGQNLAVDGRGRLEVGMPVEVLE</sequence>
<dbReference type="SUPFAM" id="SSF141673">
    <property type="entry name" value="MOSC N-terminal domain-like"/>
    <property type="match status" value="1"/>
</dbReference>
<dbReference type="PANTHER" id="PTHR14237:SF19">
    <property type="entry name" value="MITOCHONDRIAL AMIDOXIME REDUCING COMPONENT 1"/>
    <property type="match status" value="1"/>
</dbReference>
<feature type="domain" description="MOSC" evidence="1">
    <location>
        <begin position="124"/>
        <end position="266"/>
    </location>
</feature>
<evidence type="ECO:0000313" key="3">
    <source>
        <dbReference type="Proteomes" id="UP000258127"/>
    </source>
</evidence>
<dbReference type="KEGG" id="ppv:NJ69_04675"/>
<reference evidence="2 3" key="1">
    <citation type="submission" date="2018-08" db="EMBL/GenBank/DDBJ databases">
        <authorList>
            <person name="Lee Y."/>
            <person name="Kakembo D."/>
        </authorList>
    </citation>
    <scope>NUCLEOTIDE SEQUENCE [LARGE SCALE GENOMIC DNA]</scope>
    <source>
        <strain evidence="2 3">JBCS1880</strain>
    </source>
</reference>
<evidence type="ECO:0000313" key="2">
    <source>
        <dbReference type="EMBL" id="AXO87856.1"/>
    </source>
</evidence>
<proteinExistence type="predicted"/>
<protein>
    <submittedName>
        <fullName evidence="2">MOSC domain-containing protein</fullName>
    </submittedName>
</protein>